<keyword evidence="10" id="KW-0786">Thiamine pyrophosphate</keyword>
<evidence type="ECO:0000256" key="9">
    <source>
        <dbReference type="ARBA" id="ARBA00022842"/>
    </source>
</evidence>
<dbReference type="NCBIfam" id="TIGR00232">
    <property type="entry name" value="tktlase_bact"/>
    <property type="match status" value="1"/>
</dbReference>
<evidence type="ECO:0000256" key="7">
    <source>
        <dbReference type="ARBA" id="ARBA00022679"/>
    </source>
</evidence>
<comment type="cofactor">
    <cofactor evidence="2">
        <name>Mg(2+)</name>
        <dbReference type="ChEBI" id="CHEBI:18420"/>
    </cofactor>
</comment>
<comment type="similarity">
    <text evidence="4">Belongs to the transketolase family.</text>
</comment>
<dbReference type="EMBL" id="JBANRG010000002">
    <property type="protein sequence ID" value="KAK7470099.1"/>
    <property type="molecule type" value="Genomic_DNA"/>
</dbReference>
<evidence type="ECO:0000313" key="13">
    <source>
        <dbReference type="Proteomes" id="UP001498398"/>
    </source>
</evidence>
<dbReference type="InterPro" id="IPR005474">
    <property type="entry name" value="Transketolase_N"/>
</dbReference>
<dbReference type="PROSITE" id="PS00802">
    <property type="entry name" value="TRANSKETOLASE_2"/>
    <property type="match status" value="1"/>
</dbReference>
<reference evidence="12 13" key="1">
    <citation type="submission" date="2024-01" db="EMBL/GenBank/DDBJ databases">
        <title>A draft genome for the cacao thread blight pathogen Marasmiellus scandens.</title>
        <authorList>
            <person name="Baruah I.K."/>
            <person name="Leung J."/>
            <person name="Bukari Y."/>
            <person name="Amoako-Attah I."/>
            <person name="Meinhardt L.W."/>
            <person name="Bailey B.A."/>
            <person name="Cohen S.P."/>
        </authorList>
    </citation>
    <scope>NUCLEOTIDE SEQUENCE [LARGE SCALE GENOMIC DNA]</scope>
    <source>
        <strain evidence="12 13">GH-19</strain>
    </source>
</reference>
<dbReference type="Pfam" id="PF02779">
    <property type="entry name" value="Transket_pyr"/>
    <property type="match status" value="1"/>
</dbReference>
<evidence type="ECO:0000256" key="5">
    <source>
        <dbReference type="ARBA" id="ARBA00011738"/>
    </source>
</evidence>
<dbReference type="SMART" id="SM00861">
    <property type="entry name" value="Transket_pyr"/>
    <property type="match status" value="1"/>
</dbReference>
<evidence type="ECO:0000256" key="8">
    <source>
        <dbReference type="ARBA" id="ARBA00022723"/>
    </source>
</evidence>
<dbReference type="InterPro" id="IPR029061">
    <property type="entry name" value="THDP-binding"/>
</dbReference>
<dbReference type="InterPro" id="IPR055152">
    <property type="entry name" value="Transketolase-like_C_2"/>
</dbReference>
<comment type="cofactor">
    <cofactor evidence="3">
        <name>thiamine diphosphate</name>
        <dbReference type="ChEBI" id="CHEBI:58937"/>
    </cofactor>
</comment>
<name>A0ABR1JZR7_9AGAR</name>
<evidence type="ECO:0000313" key="12">
    <source>
        <dbReference type="EMBL" id="KAK7470099.1"/>
    </source>
</evidence>
<dbReference type="SUPFAM" id="SSF52518">
    <property type="entry name" value="Thiamin diphosphate-binding fold (THDP-binding)"/>
    <property type="match status" value="2"/>
</dbReference>
<organism evidence="12 13">
    <name type="scientific">Marasmiellus scandens</name>
    <dbReference type="NCBI Taxonomy" id="2682957"/>
    <lineage>
        <taxon>Eukaryota</taxon>
        <taxon>Fungi</taxon>
        <taxon>Dikarya</taxon>
        <taxon>Basidiomycota</taxon>
        <taxon>Agaricomycotina</taxon>
        <taxon>Agaricomycetes</taxon>
        <taxon>Agaricomycetidae</taxon>
        <taxon>Agaricales</taxon>
        <taxon>Marasmiineae</taxon>
        <taxon>Omphalotaceae</taxon>
        <taxon>Marasmiellus</taxon>
    </lineage>
</organism>
<evidence type="ECO:0000256" key="4">
    <source>
        <dbReference type="ARBA" id="ARBA00007131"/>
    </source>
</evidence>
<evidence type="ECO:0000256" key="3">
    <source>
        <dbReference type="ARBA" id="ARBA00001964"/>
    </source>
</evidence>
<dbReference type="CDD" id="cd02012">
    <property type="entry name" value="TPP_TK"/>
    <property type="match status" value="1"/>
</dbReference>
<dbReference type="Proteomes" id="UP001498398">
    <property type="component" value="Unassembled WGS sequence"/>
</dbReference>
<evidence type="ECO:0000256" key="10">
    <source>
        <dbReference type="ARBA" id="ARBA00023052"/>
    </source>
</evidence>
<dbReference type="InterPro" id="IPR020826">
    <property type="entry name" value="Transketolase_BS"/>
</dbReference>
<dbReference type="InterPro" id="IPR005478">
    <property type="entry name" value="Transketolase_bac-like"/>
</dbReference>
<dbReference type="Pfam" id="PF00456">
    <property type="entry name" value="Transketolase_N"/>
    <property type="match status" value="1"/>
</dbReference>
<sequence>MEETELVVSTIRCLGADLVQQYKGGHAGTVMGAAPIAVSLWRDVMRYNPKDPLWFNRDRFVLSAGHACLFQYIMLHLTGYPIWTLEELKRYHSPNFKTSRAAGHPEIEQEIGIEVTTGPLGQGIANSVGLAIASKQLSAQYNRPSFEGLIDNTIWCFTGDGCIQEGVGQEAISIAGHLGLDNLVLIYDQNKVTVDGTIDACFTEDVPLRFKAAKWNVIELDLNSPNFPTSQSQVSAVTDALFAAKAHKGEPTIVIIATTIGFGSRKANTGPAHGQPLGDEEVAYVKTKFGFDSGQKFVISDKVYSHFSHVAPRGEALQSEWSNLFSKYAQAFPNEHAELMRRISGKLPFGWRDLIPLKKDLPNADQPTRKSSGIVVETLAPLFPDIVAGSADLLESTFVSWKGMPESGRGAYSGRQIRYGIREFAMAAVANGMAAYFPVSPGRDGGGILPICSTFFMFTSYALNAIRMAALQKLRTIAVATHDSIGIGEDGPTHQPIALASFFRALPNARLWRPADAEETMAAWINAIGEGEGPSILCLSRQPLPLLEGSDRQCAWRGAYTIYSEPSDISPKLVLVATGSEVSLAIKVAKQLSSSTPDLPTRVISAPCLSIFDQQGKEYKKNTIPSGSALVVSIEAWSSFGWARYAHAAVSMTTFGHSGPQAALFEYFGFGVDNVTRVVGEWVGRWSVVEGGERRLMIPGVGDFEELLNGPLH</sequence>
<dbReference type="InterPro" id="IPR009014">
    <property type="entry name" value="Transketo_C/PFOR_II"/>
</dbReference>
<proteinExistence type="inferred from homology"/>
<evidence type="ECO:0000256" key="1">
    <source>
        <dbReference type="ARBA" id="ARBA00001941"/>
    </source>
</evidence>
<dbReference type="Gene3D" id="3.40.50.920">
    <property type="match status" value="1"/>
</dbReference>
<comment type="caution">
    <text evidence="12">The sequence shown here is derived from an EMBL/GenBank/DDBJ whole genome shotgun (WGS) entry which is preliminary data.</text>
</comment>
<accession>A0ABR1JZR7</accession>
<keyword evidence="7" id="KW-0808">Transferase</keyword>
<dbReference type="SUPFAM" id="SSF52922">
    <property type="entry name" value="TK C-terminal domain-like"/>
    <property type="match status" value="1"/>
</dbReference>
<dbReference type="EC" id="2.2.1.1" evidence="6"/>
<dbReference type="Pfam" id="PF22613">
    <property type="entry name" value="Transketolase_C_1"/>
    <property type="match status" value="1"/>
</dbReference>
<dbReference type="Gene3D" id="3.40.50.970">
    <property type="match status" value="2"/>
</dbReference>
<keyword evidence="13" id="KW-1185">Reference proteome</keyword>
<comment type="subunit">
    <text evidence="5">Homodimer.</text>
</comment>
<protein>
    <recommendedName>
        <fullName evidence="6">transketolase</fullName>
        <ecNumber evidence="6">2.2.1.1</ecNumber>
    </recommendedName>
</protein>
<evidence type="ECO:0000256" key="6">
    <source>
        <dbReference type="ARBA" id="ARBA00013152"/>
    </source>
</evidence>
<keyword evidence="9" id="KW-0460">Magnesium</keyword>
<dbReference type="CDD" id="cd07033">
    <property type="entry name" value="TPP_PYR_DXS_TK_like"/>
    <property type="match status" value="1"/>
</dbReference>
<keyword evidence="8" id="KW-0479">Metal-binding</keyword>
<dbReference type="InterPro" id="IPR033247">
    <property type="entry name" value="Transketolase_fam"/>
</dbReference>
<comment type="cofactor">
    <cofactor evidence="1">
        <name>Co(2+)</name>
        <dbReference type="ChEBI" id="CHEBI:48828"/>
    </cofactor>
</comment>
<dbReference type="PANTHER" id="PTHR43522">
    <property type="entry name" value="TRANSKETOLASE"/>
    <property type="match status" value="1"/>
</dbReference>
<evidence type="ECO:0000256" key="2">
    <source>
        <dbReference type="ARBA" id="ARBA00001946"/>
    </source>
</evidence>
<dbReference type="PANTHER" id="PTHR43522:SF6">
    <property type="entry name" value="TRANSKETOLASE-LIKE PYRIMIDINE-BINDING DOMAIN-CONTAINING PROTEIN-RELATED"/>
    <property type="match status" value="1"/>
</dbReference>
<dbReference type="InterPro" id="IPR005475">
    <property type="entry name" value="Transketolase-like_Pyr-bd"/>
</dbReference>
<feature type="domain" description="Transketolase-like pyrimidine-binding" evidence="11">
    <location>
        <begin position="366"/>
        <end position="546"/>
    </location>
</feature>
<gene>
    <name evidence="12" type="ORF">VKT23_001540</name>
</gene>
<evidence type="ECO:0000259" key="11">
    <source>
        <dbReference type="SMART" id="SM00861"/>
    </source>
</evidence>